<reference evidence="2" key="1">
    <citation type="journal article" date="2019" name="Int. J. Syst. Evol. Microbiol.">
        <title>The Global Catalogue of Microorganisms (GCM) 10K type strain sequencing project: providing services to taxonomists for standard genome sequencing and annotation.</title>
        <authorList>
            <consortium name="The Broad Institute Genomics Platform"/>
            <consortium name="The Broad Institute Genome Sequencing Center for Infectious Disease"/>
            <person name="Wu L."/>
            <person name="Ma J."/>
        </authorList>
    </citation>
    <scope>NUCLEOTIDE SEQUENCE [LARGE SCALE GENOMIC DNA]</scope>
    <source>
        <strain evidence="2">JCM 17064</strain>
    </source>
</reference>
<proteinExistence type="predicted"/>
<protein>
    <recommendedName>
        <fullName evidence="3">Class I SAM-dependent methyltransferase</fullName>
    </recommendedName>
</protein>
<evidence type="ECO:0000313" key="1">
    <source>
        <dbReference type="EMBL" id="GAA4029911.1"/>
    </source>
</evidence>
<accession>A0ABP7TSP1</accession>
<evidence type="ECO:0000313" key="2">
    <source>
        <dbReference type="Proteomes" id="UP001500968"/>
    </source>
</evidence>
<dbReference type="RefSeq" id="WP_324691488.1">
    <property type="nucleotide sequence ID" value="NZ_BAABCR010000014.1"/>
</dbReference>
<dbReference type="EMBL" id="BAABCR010000014">
    <property type="protein sequence ID" value="GAA4029911.1"/>
    <property type="molecule type" value="Genomic_DNA"/>
</dbReference>
<gene>
    <name evidence="1" type="ORF">GCM10022386_12210</name>
</gene>
<organism evidence="1 2">
    <name type="scientific">Flavobacterium cheonhonense</name>
    <dbReference type="NCBI Taxonomy" id="706185"/>
    <lineage>
        <taxon>Bacteria</taxon>
        <taxon>Pseudomonadati</taxon>
        <taxon>Bacteroidota</taxon>
        <taxon>Flavobacteriia</taxon>
        <taxon>Flavobacteriales</taxon>
        <taxon>Flavobacteriaceae</taxon>
        <taxon>Flavobacterium</taxon>
    </lineage>
</organism>
<keyword evidence="2" id="KW-1185">Reference proteome</keyword>
<name>A0ABP7TSP1_9FLAO</name>
<comment type="caution">
    <text evidence="1">The sequence shown here is derived from an EMBL/GenBank/DDBJ whole genome shotgun (WGS) entry which is preliminary data.</text>
</comment>
<dbReference type="Proteomes" id="UP001500968">
    <property type="component" value="Unassembled WGS sequence"/>
</dbReference>
<sequence>MLKRIKSEVIDNRNMHKTNANKLQEIYWANVYHDSIRGRKGFETLALNIGRWAGSYPFFYVLNRILFDYKPNNIIEFGLGESTKFISTFIEHHHPSHHFVMEQDQQWVDHFSANFNLHKHVQIAVSPLQQEVIHGCAVNVYTDIHRFVSGKFDLYIVDGPYGSEHFSRYDIVKLAESFEASDEFIIILDDYNRKGEQDTAKALMALFTQKNILIHKGLYQGEKSVLILATDKYKYTKTL</sequence>
<dbReference type="Gene3D" id="3.40.50.150">
    <property type="entry name" value="Vaccinia Virus protein VP39"/>
    <property type="match status" value="1"/>
</dbReference>
<evidence type="ECO:0008006" key="3">
    <source>
        <dbReference type="Google" id="ProtNLM"/>
    </source>
</evidence>
<dbReference type="InterPro" id="IPR029063">
    <property type="entry name" value="SAM-dependent_MTases_sf"/>
</dbReference>